<dbReference type="HAMAP" id="MF_01987">
    <property type="entry name" value="Ribokinase"/>
    <property type="match status" value="1"/>
</dbReference>
<evidence type="ECO:0000259" key="10">
    <source>
        <dbReference type="Pfam" id="PF00294"/>
    </source>
</evidence>
<evidence type="ECO:0000256" key="1">
    <source>
        <dbReference type="ARBA" id="ARBA00022679"/>
    </source>
</evidence>
<dbReference type="Proteomes" id="UP000320314">
    <property type="component" value="Unassembled WGS sequence"/>
</dbReference>
<feature type="binding site" evidence="9">
    <location>
        <position position="252"/>
    </location>
    <ligand>
        <name>K(+)</name>
        <dbReference type="ChEBI" id="CHEBI:29103"/>
    </ligand>
</feature>
<dbReference type="AlphaFoldDB" id="A0A506UI02"/>
<feature type="binding site" evidence="9">
    <location>
        <begin position="42"/>
        <end position="46"/>
    </location>
    <ligand>
        <name>substrate</name>
    </ligand>
</feature>
<dbReference type="EMBL" id="VHLH01000001">
    <property type="protein sequence ID" value="TPW32954.1"/>
    <property type="molecule type" value="Genomic_DNA"/>
</dbReference>
<dbReference type="InterPro" id="IPR029056">
    <property type="entry name" value="Ribokinase-like"/>
</dbReference>
<dbReference type="EC" id="2.7.1.15" evidence="9"/>
<dbReference type="CDD" id="cd01174">
    <property type="entry name" value="ribokinase"/>
    <property type="match status" value="1"/>
</dbReference>
<sequence length="308" mass="32097">MGDRIMLTVFGSINIDQVVRVKAFVAAGETVIGERVGEFHGGKGANQVVAAARVAADRTEILMVGCVGADELGANALTNLRENGVKAECEAREDSATGTAWITIDETGENAITVLPGANAKLAAERIPYSVMAATTVLLCQGEVQFRETARAVARVRELRSEATIIVNLAPVPSDMTGGDLESVLIALDVLIVNSREADQVEALTERQLSEIGRELSFSTVVTRGSEGALIYDPQGGARTVPSLSTQPVDTTGAGDTFCGTLAALLAEGMSLHRSVYYACRAGSLACGQVGAQAAMPSRAEVLDEADG</sequence>
<feature type="binding site" evidence="9">
    <location>
        <position position="286"/>
    </location>
    <ligand>
        <name>K(+)</name>
        <dbReference type="ChEBI" id="CHEBI:29103"/>
    </ligand>
</feature>
<comment type="similarity">
    <text evidence="9">Belongs to the carbohydrate kinase PfkB family. Ribokinase subfamily.</text>
</comment>
<dbReference type="PRINTS" id="PR00990">
    <property type="entry name" value="RIBOKINASE"/>
</dbReference>
<gene>
    <name evidence="9" type="primary">rbsK</name>
    <name evidence="11" type="ORF">FJU11_01685</name>
</gene>
<comment type="caution">
    <text evidence="11">The sequence shown here is derived from an EMBL/GenBank/DDBJ whole genome shotgun (WGS) entry which is preliminary data.</text>
</comment>
<comment type="caution">
    <text evidence="9">Lacks conserved residue(s) required for the propagation of feature annotation.</text>
</comment>
<comment type="subcellular location">
    <subcellularLocation>
        <location evidence="9">Cytoplasm</location>
    </subcellularLocation>
</comment>
<keyword evidence="6 9" id="KW-0460">Magnesium</keyword>
<dbReference type="PANTHER" id="PTHR10584:SF166">
    <property type="entry name" value="RIBOKINASE"/>
    <property type="match status" value="1"/>
</dbReference>
<comment type="catalytic activity">
    <reaction evidence="9">
        <text>D-ribose + ATP = D-ribose 5-phosphate + ADP + H(+)</text>
        <dbReference type="Rhea" id="RHEA:13697"/>
        <dbReference type="ChEBI" id="CHEBI:15378"/>
        <dbReference type="ChEBI" id="CHEBI:30616"/>
        <dbReference type="ChEBI" id="CHEBI:47013"/>
        <dbReference type="ChEBI" id="CHEBI:78346"/>
        <dbReference type="ChEBI" id="CHEBI:456216"/>
        <dbReference type="EC" id="2.7.1.15"/>
    </reaction>
</comment>
<dbReference type="GO" id="GO:0005524">
    <property type="term" value="F:ATP binding"/>
    <property type="evidence" value="ECO:0007669"/>
    <property type="project" value="UniProtKB-UniRule"/>
</dbReference>
<comment type="subunit">
    <text evidence="9">Homodimer.</text>
</comment>
<feature type="binding site" evidence="9">
    <location>
        <position position="143"/>
    </location>
    <ligand>
        <name>substrate</name>
    </ligand>
</feature>
<dbReference type="OrthoDB" id="9775849at2"/>
<reference evidence="11 12" key="1">
    <citation type="submission" date="2019-06" db="EMBL/GenBank/DDBJ databases">
        <authorList>
            <person name="Li M."/>
        </authorList>
    </citation>
    <scope>NUCLEOTIDE SEQUENCE [LARGE SCALE GENOMIC DNA]</scope>
    <source>
        <strain evidence="11 12">BGMRC6574</strain>
    </source>
</reference>
<feature type="binding site" evidence="9">
    <location>
        <position position="194"/>
    </location>
    <ligand>
        <name>ATP</name>
        <dbReference type="ChEBI" id="CHEBI:30616"/>
    </ligand>
</feature>
<comment type="activity regulation">
    <text evidence="9">Activated by a monovalent cation that binds near, but not in, the active site. The most likely occupant of the site in vivo is potassium. Ion binding induces a conformational change that may alter substrate affinity.</text>
</comment>
<keyword evidence="2 9" id="KW-0479">Metal-binding</keyword>
<comment type="pathway">
    <text evidence="9">Carbohydrate metabolism; D-ribose degradation; D-ribose 5-phosphate from beta-D-ribopyranose: step 2/2.</text>
</comment>
<evidence type="ECO:0000256" key="5">
    <source>
        <dbReference type="ARBA" id="ARBA00022840"/>
    </source>
</evidence>
<dbReference type="GO" id="GO:0019303">
    <property type="term" value="P:D-ribose catabolic process"/>
    <property type="evidence" value="ECO:0007669"/>
    <property type="project" value="UniProtKB-UniRule"/>
</dbReference>
<evidence type="ECO:0000313" key="12">
    <source>
        <dbReference type="Proteomes" id="UP000320314"/>
    </source>
</evidence>
<accession>A0A506UI02</accession>
<dbReference type="InterPro" id="IPR011611">
    <property type="entry name" value="PfkB_dom"/>
</dbReference>
<comment type="function">
    <text evidence="9">Catalyzes the phosphorylation of ribose at O-5 in a reaction requiring ATP and magnesium. The resulting D-ribose-5-phosphate can then be used either for sythesis of nucleotides, histidine, and tryptophan, or as a component of the pentose phosphate pathway.</text>
</comment>
<keyword evidence="7 9" id="KW-0630">Potassium</keyword>
<feature type="active site" description="Proton acceptor" evidence="9">
    <location>
        <position position="256"/>
    </location>
</feature>
<comment type="cofactor">
    <cofactor evidence="9">
        <name>Mg(2+)</name>
        <dbReference type="ChEBI" id="CHEBI:18420"/>
    </cofactor>
    <text evidence="9">Requires a divalent cation, most likely magnesium in vivo, as an electrophilic catalyst to aid phosphoryl group transfer. It is the chelate of the metal and the nucleotide that is the actual substrate.</text>
</comment>
<dbReference type="InterPro" id="IPR002139">
    <property type="entry name" value="Ribo/fructo_kinase"/>
</dbReference>
<organism evidence="11 12">
    <name type="scientific">Pararhizobium mangrovi</name>
    <dbReference type="NCBI Taxonomy" id="2590452"/>
    <lineage>
        <taxon>Bacteria</taxon>
        <taxon>Pseudomonadati</taxon>
        <taxon>Pseudomonadota</taxon>
        <taxon>Alphaproteobacteria</taxon>
        <taxon>Hyphomicrobiales</taxon>
        <taxon>Rhizobiaceae</taxon>
        <taxon>Rhizobium/Agrobacterium group</taxon>
        <taxon>Pararhizobium</taxon>
    </lineage>
</organism>
<evidence type="ECO:0000256" key="8">
    <source>
        <dbReference type="ARBA" id="ARBA00023277"/>
    </source>
</evidence>
<feature type="binding site" evidence="9">
    <location>
        <position position="250"/>
    </location>
    <ligand>
        <name>K(+)</name>
        <dbReference type="ChEBI" id="CHEBI:29103"/>
    </ligand>
</feature>
<feature type="binding site" evidence="9">
    <location>
        <position position="256"/>
    </location>
    <ligand>
        <name>substrate</name>
    </ligand>
</feature>
<feature type="domain" description="Carbohydrate kinase PfkB" evidence="10">
    <location>
        <begin position="6"/>
        <end position="298"/>
    </location>
</feature>
<dbReference type="SUPFAM" id="SSF53613">
    <property type="entry name" value="Ribokinase-like"/>
    <property type="match status" value="1"/>
</dbReference>
<dbReference type="PANTHER" id="PTHR10584">
    <property type="entry name" value="SUGAR KINASE"/>
    <property type="match status" value="1"/>
</dbReference>
<evidence type="ECO:0000256" key="2">
    <source>
        <dbReference type="ARBA" id="ARBA00022723"/>
    </source>
</evidence>
<evidence type="ECO:0000256" key="6">
    <source>
        <dbReference type="ARBA" id="ARBA00022842"/>
    </source>
</evidence>
<protein>
    <recommendedName>
        <fullName evidence="9">Ribokinase</fullName>
        <shortName evidence="9">RK</shortName>
        <ecNumber evidence="9">2.7.1.15</ecNumber>
    </recommendedName>
</protein>
<feature type="binding site" evidence="9">
    <location>
        <begin position="14"/>
        <end position="16"/>
    </location>
    <ligand>
        <name>substrate</name>
    </ligand>
</feature>
<evidence type="ECO:0000313" key="11">
    <source>
        <dbReference type="EMBL" id="TPW32954.1"/>
    </source>
</evidence>
<keyword evidence="8 9" id="KW-0119">Carbohydrate metabolism</keyword>
<keyword evidence="9" id="KW-0963">Cytoplasm</keyword>
<dbReference type="Gene3D" id="3.40.1190.20">
    <property type="match status" value="1"/>
</dbReference>
<evidence type="ECO:0000256" key="3">
    <source>
        <dbReference type="ARBA" id="ARBA00022741"/>
    </source>
</evidence>
<dbReference type="GO" id="GO:0004747">
    <property type="term" value="F:ribokinase activity"/>
    <property type="evidence" value="ECO:0007669"/>
    <property type="project" value="UniProtKB-UniRule"/>
</dbReference>
<dbReference type="GO" id="GO:0046872">
    <property type="term" value="F:metal ion binding"/>
    <property type="evidence" value="ECO:0007669"/>
    <property type="project" value="UniProtKB-KW"/>
</dbReference>
<dbReference type="InterPro" id="IPR011877">
    <property type="entry name" value="Ribokinase"/>
</dbReference>
<keyword evidence="3 9" id="KW-0547">Nucleotide-binding</keyword>
<feature type="binding site" evidence="9">
    <location>
        <position position="289"/>
    </location>
    <ligand>
        <name>K(+)</name>
        <dbReference type="ChEBI" id="CHEBI:29103"/>
    </ligand>
</feature>
<dbReference type="GO" id="GO:0005829">
    <property type="term" value="C:cytosol"/>
    <property type="evidence" value="ECO:0007669"/>
    <property type="project" value="TreeGrafter"/>
</dbReference>
<keyword evidence="5 9" id="KW-0067">ATP-binding</keyword>
<dbReference type="Pfam" id="PF00294">
    <property type="entry name" value="PfkB"/>
    <property type="match status" value="1"/>
</dbReference>
<keyword evidence="12" id="KW-1185">Reference proteome</keyword>
<dbReference type="UniPathway" id="UPA00916">
    <property type="reaction ID" value="UER00889"/>
</dbReference>
<evidence type="ECO:0000256" key="9">
    <source>
        <dbReference type="HAMAP-Rule" id="MF_01987"/>
    </source>
</evidence>
<proteinExistence type="inferred from homology"/>
<evidence type="ECO:0000256" key="4">
    <source>
        <dbReference type="ARBA" id="ARBA00022777"/>
    </source>
</evidence>
<keyword evidence="4 9" id="KW-0418">Kinase</keyword>
<feature type="binding site" evidence="9">
    <location>
        <position position="291"/>
    </location>
    <ligand>
        <name>K(+)</name>
        <dbReference type="ChEBI" id="CHEBI:29103"/>
    </ligand>
</feature>
<name>A0A506UI02_9HYPH</name>
<evidence type="ECO:0000256" key="7">
    <source>
        <dbReference type="ARBA" id="ARBA00022958"/>
    </source>
</evidence>
<feature type="binding site" evidence="9">
    <location>
        <begin position="223"/>
        <end position="228"/>
    </location>
    <ligand>
        <name>ATP</name>
        <dbReference type="ChEBI" id="CHEBI:30616"/>
    </ligand>
</feature>
<feature type="binding site" evidence="9">
    <location>
        <begin position="255"/>
        <end position="256"/>
    </location>
    <ligand>
        <name>ATP</name>
        <dbReference type="ChEBI" id="CHEBI:30616"/>
    </ligand>
</feature>
<keyword evidence="1 9" id="KW-0808">Transferase</keyword>